<name>A0A1H1Y2Y1_9ACTN</name>
<reference evidence="2 3" key="1">
    <citation type="submission" date="2016-10" db="EMBL/GenBank/DDBJ databases">
        <authorList>
            <person name="de Groot N.N."/>
        </authorList>
    </citation>
    <scope>NUCLEOTIDE SEQUENCE [LARGE SCALE GENOMIC DNA]</scope>
    <source>
        <strain evidence="2 3">DSM 43941</strain>
    </source>
</reference>
<feature type="domain" description="CHAT" evidence="1">
    <location>
        <begin position="752"/>
        <end position="997"/>
    </location>
</feature>
<dbReference type="OrthoDB" id="3206999at2"/>
<dbReference type="EMBL" id="LT629758">
    <property type="protein sequence ID" value="SDT15762.1"/>
    <property type="molecule type" value="Genomic_DNA"/>
</dbReference>
<keyword evidence="3" id="KW-1185">Reference proteome</keyword>
<dbReference type="AlphaFoldDB" id="A0A1H1Y2Y1"/>
<dbReference type="STRING" id="113562.SAMN04489716_2686"/>
<dbReference type="Gene3D" id="1.25.40.10">
    <property type="entry name" value="Tetratricopeptide repeat domain"/>
    <property type="match status" value="3"/>
</dbReference>
<evidence type="ECO:0000313" key="3">
    <source>
        <dbReference type="Proteomes" id="UP000198688"/>
    </source>
</evidence>
<proteinExistence type="predicted"/>
<sequence length="998" mass="105126">MTDVDVRALLAEAEATGETAEMMRAARMAARSGEVADLHLLAEALQVAFRFEGSLPLLTEALEHAQRAAGLLTEDDPDLPLALSGVGMIQTRLAEETGDPELAGQALETGRRALALLPAEDPNRPGMLSNFSFQLLGAARRTGETVLVTEAIGHSREAVELGGDDDPHRGAYQSNLALGLGILAEETGSPEAAAGAVDADRTALALVPDGHAGRARLLSNVQASLTRLAFLTGDASELAEAARIGAEAVAATRPEDPRRPARLLNLADTHQQIHRYTGSREALAQAMALSREAVATVPAGHGDRPDLLNNLAGLLRLQYSETGAEADLREAAGIAREATETGADHPESPDYSANLGLILFALYQVTGESQLLLDSIHAQRTATETARTGLSRAQYHGGLAETLHMLHHRTGRDEPLAEAVTAARAAVAEAPEGHPVRATAWALLGVCLRSSYRLSEDPGELAESVAAAREAVEAAADDRARAYLLSNLAAAMVPVGAPAEPEIVAEAAGYARQAAAVLPDGHPSLASVLANLTNVLLAGPDSPQAMSEAAEAGARAARMETAPPRVRIRAARNWGRAARRGGDTVASLIAYQQAVDLLVRVAPRDLERDDREFGLGEIGGLAGEAAAAALDEDQPELAVELLERSRGVLFGQLIDARGAAPATSLPGPVVILNAAPHRCDALVLDGGPVRLIELPGLTEQVIMDRANTLLTLTGPAAATKRSYAANRKLRQDVRDVLAWQWDAVASRIVPESGGGRMWWCPVGAMAFLPWHAAGHHDGSGRSVLDRVVSSHIPTLRALNYASRPVPQQRPALVIGAAAPDGETPLTRVAEETELVRSALPGASTPLLDATRAQVLKALPRHGIAHFACHCESDWLVPSDSRLLLMDGPLTVAELSGLDLPHATLAYLSACATTRTNLRLADEAVQVTAGLLMAGFRQVIGTLWKVGDNDGLTVSTAFYTGLRGDPDRAAEVLHTVVRALRDEDPVSVSRWAAYIHAGI</sequence>
<dbReference type="Pfam" id="PF13374">
    <property type="entry name" value="TPR_10"/>
    <property type="match status" value="1"/>
</dbReference>
<dbReference type="SUPFAM" id="SSF48452">
    <property type="entry name" value="TPR-like"/>
    <property type="match status" value="1"/>
</dbReference>
<accession>A0A1H1Y2Y1</accession>
<organism evidence="2 3">
    <name type="scientific">Actinoplanes derwentensis</name>
    <dbReference type="NCBI Taxonomy" id="113562"/>
    <lineage>
        <taxon>Bacteria</taxon>
        <taxon>Bacillati</taxon>
        <taxon>Actinomycetota</taxon>
        <taxon>Actinomycetes</taxon>
        <taxon>Micromonosporales</taxon>
        <taxon>Micromonosporaceae</taxon>
        <taxon>Actinoplanes</taxon>
    </lineage>
</organism>
<gene>
    <name evidence="2" type="ORF">SAMN04489716_2686</name>
</gene>
<evidence type="ECO:0000259" key="1">
    <source>
        <dbReference type="Pfam" id="PF12770"/>
    </source>
</evidence>
<protein>
    <submittedName>
        <fullName evidence="2">CHAT domain-containing protein</fullName>
    </submittedName>
</protein>
<dbReference type="RefSeq" id="WP_157751538.1">
    <property type="nucleotide sequence ID" value="NZ_BOMJ01000036.1"/>
</dbReference>
<dbReference type="InterPro" id="IPR024983">
    <property type="entry name" value="CHAT_dom"/>
</dbReference>
<dbReference type="Pfam" id="PF12770">
    <property type="entry name" value="CHAT"/>
    <property type="match status" value="1"/>
</dbReference>
<evidence type="ECO:0000313" key="2">
    <source>
        <dbReference type="EMBL" id="SDT15762.1"/>
    </source>
</evidence>
<dbReference type="InterPro" id="IPR011990">
    <property type="entry name" value="TPR-like_helical_dom_sf"/>
</dbReference>
<dbReference type="Proteomes" id="UP000198688">
    <property type="component" value="Chromosome I"/>
</dbReference>